<dbReference type="eggNOG" id="COG3540">
    <property type="taxonomic scope" value="Bacteria"/>
</dbReference>
<evidence type="ECO:0000313" key="4">
    <source>
        <dbReference type="Proteomes" id="UP000001409"/>
    </source>
</evidence>
<dbReference type="InterPro" id="IPR029052">
    <property type="entry name" value="Metallo-depent_PP-like"/>
</dbReference>
<reference evidence="3 4" key="1">
    <citation type="journal article" date="2003" name="Genome Res.">
        <title>Comparative complete genome sequence analysis of the amino acid replacements responsible for the thermostability of Corynebacterium efficiens.</title>
        <authorList>
            <person name="Nishio Y."/>
            <person name="Nakamura Y."/>
            <person name="Kawarabayasi Y."/>
            <person name="Usuda Y."/>
            <person name="Kimura E."/>
            <person name="Sugimoto S."/>
            <person name="Matsui K."/>
            <person name="Yamagishi A."/>
            <person name="Kikuchi H."/>
            <person name="Ikeo K."/>
            <person name="Gojobori T."/>
        </authorList>
    </citation>
    <scope>NUCLEOTIDE SEQUENCE [LARGE SCALE GENOMIC DNA]</scope>
    <source>
        <strain evidence="4">DSM 44549 / YS-314 / AJ 12310 / JCM 11189 / NBRC 100395</strain>
    </source>
</reference>
<dbReference type="Proteomes" id="UP000001409">
    <property type="component" value="Chromosome"/>
</dbReference>
<dbReference type="InterPro" id="IPR032093">
    <property type="entry name" value="PhoD_N"/>
</dbReference>
<dbReference type="Gene3D" id="2.60.40.380">
    <property type="entry name" value="Purple acid phosphatase-like, N-terminal"/>
    <property type="match status" value="1"/>
</dbReference>
<evidence type="ECO:0000313" key="3">
    <source>
        <dbReference type="EMBL" id="BAC18975.1"/>
    </source>
</evidence>
<dbReference type="Gene3D" id="3.60.21.70">
    <property type="entry name" value="PhoD-like phosphatase"/>
    <property type="match status" value="1"/>
</dbReference>
<protein>
    <submittedName>
        <fullName evidence="3">Putative secreted alkaline phosphatase</fullName>
    </submittedName>
</protein>
<dbReference type="Pfam" id="PF16655">
    <property type="entry name" value="PhoD_N"/>
    <property type="match status" value="1"/>
</dbReference>
<dbReference type="PANTHER" id="PTHR43606:SF2">
    <property type="entry name" value="ALKALINE PHOSPHATASE FAMILY PROTEIN (AFU_ORTHOLOGUE AFUA_5G03860)"/>
    <property type="match status" value="1"/>
</dbReference>
<dbReference type="InterPro" id="IPR038607">
    <property type="entry name" value="PhoD-like_sf"/>
</dbReference>
<sequence>MPFGQRTHYTHDIFPQYANPRFVSHYHEEPIPSRAEELTMQAATITRRLFLRGTALAATVATIGGTKTAHATAPHQWFQHGVASGDPTPSSVILWTRVTPTPEATPGSGVGEPVGVAWEVAREASISTVVARGTAVTGPECDHTIHVDPGGLEPATHYYYRFTAPDGERSPVGTTTTLSLIDAPLSSLNLAVASCANWEAGHFAAYRDIARRADAGELDLVVFLGDYIYEYARGTFVGGSGMVRATEPAEETVRLDQYRTRYGLHRTDPHLQAAHAALPWIVMWDDHETANDSWRDGAQNHQPHEGPWHDRKQAALQAYLEWLPIRAGADDPLYRSFTFGTLGHLSMLDLRSFRDAPPTHQQWLGGMRGTTMMGTAQFDWLKTQIEHSTARWNIIGSSVMFSPMQVTGGPHIQLPDPLPANLDQWDGYSLERDRLLTVLADTGRPALFLAGDIHSEWGSTLRHGDRHVGVELVGSSITSANVNDFLGLPEDNPVSLSSEGFIRTNAPHVRHVDLDAHGYAIASLGPESVQLRWLRVADITRPDSPVAPAVSLDWVYGTGFTS</sequence>
<feature type="domain" description="PhoD-like phosphatase metallophosphatase" evidence="1">
    <location>
        <begin position="190"/>
        <end position="533"/>
    </location>
</feature>
<accession>Q8FNH9</accession>
<name>Q8FNH9_COREF</name>
<dbReference type="KEGG" id="cef:CE2165"/>
<proteinExistence type="predicted"/>
<dbReference type="PROSITE" id="PS51318">
    <property type="entry name" value="TAT"/>
    <property type="match status" value="1"/>
</dbReference>
<dbReference type="InterPro" id="IPR006311">
    <property type="entry name" value="TAT_signal"/>
</dbReference>
<dbReference type="InterPro" id="IPR052900">
    <property type="entry name" value="Phospholipid_Metab_Enz"/>
</dbReference>
<dbReference type="CDD" id="cd07389">
    <property type="entry name" value="MPP_PhoD"/>
    <property type="match status" value="1"/>
</dbReference>
<dbReference type="InterPro" id="IPR018946">
    <property type="entry name" value="PhoD-like_MPP"/>
</dbReference>
<keyword evidence="4" id="KW-1185">Reference proteome</keyword>
<dbReference type="STRING" id="196164.gene:10742595"/>
<feature type="domain" description="Phospholipase D N-terminal" evidence="2">
    <location>
        <begin position="80"/>
        <end position="177"/>
    </location>
</feature>
<dbReference type="Pfam" id="PF09423">
    <property type="entry name" value="PhoD"/>
    <property type="match status" value="1"/>
</dbReference>
<dbReference type="EMBL" id="BA000035">
    <property type="protein sequence ID" value="BAC18975.1"/>
    <property type="molecule type" value="Genomic_DNA"/>
</dbReference>
<dbReference type="SUPFAM" id="SSF56300">
    <property type="entry name" value="Metallo-dependent phosphatases"/>
    <property type="match status" value="1"/>
</dbReference>
<dbReference type="HOGENOM" id="CLU_015982_1_0_11"/>
<organism evidence="3 4">
    <name type="scientific">Corynebacterium efficiens (strain DSM 44549 / YS-314 / AJ 12310 / JCM 11189 / NBRC 100395)</name>
    <dbReference type="NCBI Taxonomy" id="196164"/>
    <lineage>
        <taxon>Bacteria</taxon>
        <taxon>Bacillati</taxon>
        <taxon>Actinomycetota</taxon>
        <taxon>Actinomycetes</taxon>
        <taxon>Mycobacteriales</taxon>
        <taxon>Corynebacteriaceae</taxon>
        <taxon>Corynebacterium</taxon>
    </lineage>
</organism>
<evidence type="ECO:0000259" key="2">
    <source>
        <dbReference type="Pfam" id="PF16655"/>
    </source>
</evidence>
<evidence type="ECO:0000259" key="1">
    <source>
        <dbReference type="Pfam" id="PF09423"/>
    </source>
</evidence>
<dbReference type="AlphaFoldDB" id="Q8FNH9"/>
<dbReference type="PANTHER" id="PTHR43606">
    <property type="entry name" value="PHOSPHATASE, PUTATIVE (AFU_ORTHOLOGUE AFUA_6G08710)-RELATED"/>
    <property type="match status" value="1"/>
</dbReference>